<reference evidence="18 21" key="2">
    <citation type="submission" date="2020-07" db="EMBL/GenBank/DDBJ databases">
        <title>Facklamia lactis sp. nov., isolated from raw milk.</title>
        <authorList>
            <person name="Doll E.V."/>
            <person name="Huptas C."/>
            <person name="Staib L."/>
            <person name="Wenning M."/>
            <person name="Scherer S."/>
        </authorList>
    </citation>
    <scope>NUCLEOTIDE SEQUENCE [LARGE SCALE GENOMIC DNA]</scope>
    <source>
        <strain evidence="18 21">DSM 104272</strain>
    </source>
</reference>
<evidence type="ECO:0000256" key="6">
    <source>
        <dbReference type="ARBA" id="ARBA00013120"/>
    </source>
</evidence>
<keyword evidence="21" id="KW-1185">Reference proteome</keyword>
<evidence type="ECO:0000313" key="20">
    <source>
        <dbReference type="Proteomes" id="UP000306420"/>
    </source>
</evidence>
<feature type="binding site" evidence="15">
    <location>
        <position position="307"/>
    </location>
    <ligand>
        <name>NADP(+)</name>
        <dbReference type="ChEBI" id="CHEBI:58349"/>
    </ligand>
</feature>
<feature type="binding site" evidence="15">
    <location>
        <position position="158"/>
    </location>
    <ligand>
        <name>substrate</name>
    </ligand>
</feature>
<comment type="caution">
    <text evidence="19">The sequence shown here is derived from an EMBL/GenBank/DDBJ whole genome shotgun (WGS) entry which is preliminary data.</text>
</comment>
<evidence type="ECO:0000256" key="9">
    <source>
        <dbReference type="ARBA" id="ARBA00022857"/>
    </source>
</evidence>
<dbReference type="SUPFAM" id="SSF55347">
    <property type="entry name" value="Glyceraldehyde-3-phosphate dehydrogenase-like, C-terminal domain"/>
    <property type="match status" value="1"/>
</dbReference>
<evidence type="ECO:0000256" key="12">
    <source>
        <dbReference type="ARBA" id="ARBA00023154"/>
    </source>
</evidence>
<evidence type="ECO:0000313" key="18">
    <source>
        <dbReference type="EMBL" id="MBG9978297.1"/>
    </source>
</evidence>
<accession>A0A5R9DZ23</accession>
<dbReference type="EMBL" id="JACCEL010000011">
    <property type="protein sequence ID" value="MBG9978297.1"/>
    <property type="molecule type" value="Genomic_DNA"/>
</dbReference>
<dbReference type="GO" id="GO:0050661">
    <property type="term" value="F:NADP binding"/>
    <property type="evidence" value="ECO:0007669"/>
    <property type="project" value="UniProtKB-UniRule"/>
</dbReference>
<gene>
    <name evidence="15" type="primary">asd</name>
    <name evidence="19" type="ORF">FEZ33_06805</name>
    <name evidence="18" type="ORF">HYQ42_05805</name>
</gene>
<evidence type="ECO:0000256" key="5">
    <source>
        <dbReference type="ARBA" id="ARBA00011738"/>
    </source>
</evidence>
<feature type="binding site" evidence="15">
    <location>
        <position position="227"/>
    </location>
    <ligand>
        <name>substrate</name>
    </ligand>
</feature>
<organism evidence="19 20">
    <name type="scientific">Ruoffia tabacinasalis</name>
    <dbReference type="NCBI Taxonomy" id="87458"/>
    <lineage>
        <taxon>Bacteria</taxon>
        <taxon>Bacillati</taxon>
        <taxon>Bacillota</taxon>
        <taxon>Bacilli</taxon>
        <taxon>Lactobacillales</taxon>
        <taxon>Aerococcaceae</taxon>
        <taxon>Ruoffia</taxon>
    </lineage>
</organism>
<dbReference type="CDD" id="cd02316">
    <property type="entry name" value="VcASADH2_like_N"/>
    <property type="match status" value="1"/>
</dbReference>
<feature type="active site" description="Acyl-thioester intermediate" evidence="15 16">
    <location>
        <position position="131"/>
    </location>
</feature>
<keyword evidence="8 15" id="KW-0791">Threonine biosynthesis</keyword>
<dbReference type="Proteomes" id="UP000823401">
    <property type="component" value="Unassembled WGS sequence"/>
</dbReference>
<comment type="pathway">
    <text evidence="1 15">Amino-acid biosynthesis; L-methionine biosynthesis via de novo pathway; L-homoserine from L-aspartate: step 2/3.</text>
</comment>
<dbReference type="SMART" id="SM00859">
    <property type="entry name" value="Semialdhyde_dh"/>
    <property type="match status" value="1"/>
</dbReference>
<evidence type="ECO:0000313" key="19">
    <source>
        <dbReference type="EMBL" id="TLQ41086.1"/>
    </source>
</evidence>
<evidence type="ECO:0000256" key="2">
    <source>
        <dbReference type="ARBA" id="ARBA00005076"/>
    </source>
</evidence>
<evidence type="ECO:0000256" key="7">
    <source>
        <dbReference type="ARBA" id="ARBA00022605"/>
    </source>
</evidence>
<dbReference type="OrthoDB" id="9805684at2"/>
<dbReference type="SUPFAM" id="SSF51735">
    <property type="entry name" value="NAD(P)-binding Rossmann-fold domains"/>
    <property type="match status" value="1"/>
</dbReference>
<dbReference type="InterPro" id="IPR012080">
    <property type="entry name" value="Asp_semialdehyde_DH"/>
</dbReference>
<dbReference type="GO" id="GO:0019877">
    <property type="term" value="P:diaminopimelate biosynthetic process"/>
    <property type="evidence" value="ECO:0007669"/>
    <property type="project" value="UniProtKB-UniRule"/>
</dbReference>
<dbReference type="EC" id="1.2.1.11" evidence="6 15"/>
<dbReference type="Gene3D" id="3.40.50.720">
    <property type="entry name" value="NAD(P)-binding Rossmann-like Domain"/>
    <property type="match status" value="1"/>
</dbReference>
<feature type="binding site" evidence="15">
    <location>
        <position position="102"/>
    </location>
    <ligand>
        <name>phosphate</name>
        <dbReference type="ChEBI" id="CHEBI:43474"/>
    </ligand>
</feature>
<dbReference type="UniPathway" id="UPA00051">
    <property type="reaction ID" value="UER00464"/>
</dbReference>
<proteinExistence type="inferred from homology"/>
<sequence>MSKKYHVAVVGASGVVGRKVIQVLEERQFPVSELSLFASSRSAGQKIPFNGEEITIQELTEDALTAPIQIAIFSAGGETSKHFAPIASSNGITVIDNSSAWRMDKNIPLVVPEVNAGVLSKDDKLIANPNCSTIQSVVPLKPLQENYGIKRVVYSTYQAVSGAGRKGIDDLEQGTTSTFPYEINKTVIPQIDVFLDNGNTKEEQKMIDETRKILGVENLPVSATAVRVPIKTSHGVSINIELEKEFDIKKIREEIGNIDGVILADNPETLDYPLQSVAEDTDNVYVGRIRRDDSVENGINLFVVADNLRKGAATNSVQIAESLIARGII</sequence>
<evidence type="ECO:0000256" key="1">
    <source>
        <dbReference type="ARBA" id="ARBA00005021"/>
    </source>
</evidence>
<comment type="subunit">
    <text evidence="5 15">Homodimer.</text>
</comment>
<keyword evidence="11 15" id="KW-0560">Oxidoreductase</keyword>
<keyword evidence="7 15" id="KW-0028">Amino-acid biosynthesis</keyword>
<dbReference type="CDD" id="cd18131">
    <property type="entry name" value="ASADH_C_bac_euk_like"/>
    <property type="match status" value="1"/>
</dbReference>
<dbReference type="PANTHER" id="PTHR46278:SF2">
    <property type="entry name" value="ASPARTATE-SEMIALDEHYDE DEHYDROGENASE"/>
    <property type="match status" value="1"/>
</dbReference>
<comment type="function">
    <text evidence="15">Catalyzes the NADPH-dependent formation of L-aspartate-semialdehyde (L-ASA) by the reductive dephosphorylation of L-aspartyl-4-phosphate.</text>
</comment>
<evidence type="ECO:0000313" key="21">
    <source>
        <dbReference type="Proteomes" id="UP000823401"/>
    </source>
</evidence>
<dbReference type="RefSeq" id="WP_138404653.1">
    <property type="nucleotide sequence ID" value="NZ_JACCEL010000011.1"/>
</dbReference>
<evidence type="ECO:0000256" key="13">
    <source>
        <dbReference type="ARBA" id="ARBA00023167"/>
    </source>
</evidence>
<dbReference type="InterPro" id="IPR012280">
    <property type="entry name" value="Semialdhyde_DH_dimer_dom"/>
</dbReference>
<evidence type="ECO:0000256" key="11">
    <source>
        <dbReference type="ARBA" id="ARBA00023002"/>
    </source>
</evidence>
<dbReference type="GO" id="GO:0046983">
    <property type="term" value="F:protein dimerization activity"/>
    <property type="evidence" value="ECO:0007669"/>
    <property type="project" value="InterPro"/>
</dbReference>
<dbReference type="UniPathway" id="UPA00034">
    <property type="reaction ID" value="UER00016"/>
</dbReference>
<reference evidence="19 20" key="1">
    <citation type="submission" date="2019-05" db="EMBL/GenBank/DDBJ databases">
        <title>The metagenome of a microbial culture collection derived from dairy environment covers the genomic content of the human microbiome.</title>
        <authorList>
            <person name="Roder T."/>
            <person name="Wuthrich D."/>
            <person name="Sattari Z."/>
            <person name="Von Ah U."/>
            <person name="Bar C."/>
            <person name="Ronchi F."/>
            <person name="Macpherson A.J."/>
            <person name="Ganal-Vonarburg S.C."/>
            <person name="Bruggmann R."/>
            <person name="Vergeres G."/>
        </authorList>
    </citation>
    <scope>NUCLEOTIDE SEQUENCE [LARGE SCALE GENOMIC DNA]</scope>
    <source>
        <strain evidence="19 20">FAM 24227</strain>
    </source>
</reference>
<dbReference type="Proteomes" id="UP000306420">
    <property type="component" value="Unassembled WGS sequence"/>
</dbReference>
<dbReference type="PANTHER" id="PTHR46278">
    <property type="entry name" value="DEHYDROGENASE, PUTATIVE-RELATED"/>
    <property type="match status" value="1"/>
</dbReference>
<feature type="active site" description="Proton acceptor" evidence="15 16">
    <location>
        <position position="234"/>
    </location>
</feature>
<dbReference type="EMBL" id="VBSP01000020">
    <property type="protein sequence ID" value="TLQ41086.1"/>
    <property type="molecule type" value="Genomic_DNA"/>
</dbReference>
<evidence type="ECO:0000256" key="15">
    <source>
        <dbReference type="HAMAP-Rule" id="MF_02121"/>
    </source>
</evidence>
<evidence type="ECO:0000256" key="8">
    <source>
        <dbReference type="ARBA" id="ARBA00022697"/>
    </source>
</evidence>
<dbReference type="InterPro" id="IPR000534">
    <property type="entry name" value="Semialdehyde_DH_NAD-bd"/>
</dbReference>
<dbReference type="AlphaFoldDB" id="A0A5R9DZ23"/>
<keyword evidence="12 15" id="KW-0457">Lysine biosynthesis</keyword>
<evidence type="ECO:0000256" key="14">
    <source>
        <dbReference type="ARBA" id="ARBA00047891"/>
    </source>
</evidence>
<keyword evidence="9 15" id="KW-0521">NADP</keyword>
<dbReference type="GO" id="GO:0009088">
    <property type="term" value="P:threonine biosynthetic process"/>
    <property type="evidence" value="ECO:0007669"/>
    <property type="project" value="UniProtKB-UniRule"/>
</dbReference>
<dbReference type="NCBIfam" id="NF011456">
    <property type="entry name" value="PRK14874.1"/>
    <property type="match status" value="1"/>
</dbReference>
<dbReference type="PIRSF" id="PIRSF000148">
    <property type="entry name" value="ASA_dh"/>
    <property type="match status" value="1"/>
</dbReference>
<comment type="similarity">
    <text evidence="4 15">Belongs to the aspartate-semialdehyde dehydrogenase family.</text>
</comment>
<dbReference type="HAMAP" id="MF_02121">
    <property type="entry name" value="ASADH"/>
    <property type="match status" value="1"/>
</dbReference>
<evidence type="ECO:0000259" key="17">
    <source>
        <dbReference type="SMART" id="SM00859"/>
    </source>
</evidence>
<feature type="domain" description="Semialdehyde dehydrogenase NAD-binding" evidence="17">
    <location>
        <begin position="6"/>
        <end position="122"/>
    </location>
</feature>
<dbReference type="GO" id="GO:0009089">
    <property type="term" value="P:lysine biosynthetic process via diaminopimelate"/>
    <property type="evidence" value="ECO:0007669"/>
    <property type="project" value="UniProtKB-UniRule"/>
</dbReference>
<evidence type="ECO:0000256" key="16">
    <source>
        <dbReference type="PIRSR" id="PIRSR000148-1"/>
    </source>
</evidence>
<feature type="binding site" evidence="15">
    <location>
        <begin position="41"/>
        <end position="42"/>
    </location>
    <ligand>
        <name>NADP(+)</name>
        <dbReference type="ChEBI" id="CHEBI:58349"/>
    </ligand>
</feature>
<dbReference type="NCBIfam" id="TIGR01296">
    <property type="entry name" value="asd_B"/>
    <property type="match status" value="1"/>
</dbReference>
<dbReference type="Gene3D" id="3.30.360.10">
    <property type="entry name" value="Dihydrodipicolinate Reductase, domain 2"/>
    <property type="match status" value="1"/>
</dbReference>
<evidence type="ECO:0000256" key="10">
    <source>
        <dbReference type="ARBA" id="ARBA00022915"/>
    </source>
</evidence>
<dbReference type="GO" id="GO:0051287">
    <property type="term" value="F:NAD binding"/>
    <property type="evidence" value="ECO:0007669"/>
    <property type="project" value="InterPro"/>
</dbReference>
<evidence type="ECO:0000256" key="3">
    <source>
        <dbReference type="ARBA" id="ARBA00005097"/>
    </source>
</evidence>
<dbReference type="GO" id="GO:0071266">
    <property type="term" value="P:'de novo' L-methionine biosynthetic process"/>
    <property type="evidence" value="ECO:0007669"/>
    <property type="project" value="UniProtKB-UniRule"/>
</dbReference>
<comment type="pathway">
    <text evidence="3 15">Amino-acid biosynthesis; L-threonine biosynthesis; L-threonine from L-aspartate: step 2/5.</text>
</comment>
<name>A0A5R9DZ23_9LACT</name>
<dbReference type="InterPro" id="IPR036291">
    <property type="entry name" value="NAD(P)-bd_dom_sf"/>
</dbReference>
<dbReference type="GO" id="GO:0009097">
    <property type="term" value="P:isoleucine biosynthetic process"/>
    <property type="evidence" value="ECO:0007669"/>
    <property type="project" value="UniProtKB-UniRule"/>
</dbReference>
<feature type="binding site" evidence="15">
    <location>
        <begin position="161"/>
        <end position="162"/>
    </location>
    <ligand>
        <name>NADP(+)</name>
        <dbReference type="ChEBI" id="CHEBI:58349"/>
    </ligand>
</feature>
<protein>
    <recommendedName>
        <fullName evidence="6 15">Aspartate-semialdehyde dehydrogenase</fullName>
        <shortName evidence="15">ASA dehydrogenase</shortName>
        <shortName evidence="15">ASADH</shortName>
        <ecNumber evidence="6 15">1.2.1.11</ecNumber>
    </recommendedName>
    <alternativeName>
        <fullName evidence="15">Aspartate-beta-semialdehyde dehydrogenase</fullName>
    </alternativeName>
</protein>
<dbReference type="Pfam" id="PF01118">
    <property type="entry name" value="Semialdhyde_dh"/>
    <property type="match status" value="1"/>
</dbReference>
<dbReference type="Pfam" id="PF02774">
    <property type="entry name" value="Semialdhyde_dhC"/>
    <property type="match status" value="1"/>
</dbReference>
<keyword evidence="13 15" id="KW-0486">Methionine biosynthesis</keyword>
<dbReference type="GO" id="GO:0004073">
    <property type="term" value="F:aspartate-semialdehyde dehydrogenase activity"/>
    <property type="evidence" value="ECO:0007669"/>
    <property type="project" value="UniProtKB-UniRule"/>
</dbReference>
<comment type="catalytic activity">
    <reaction evidence="14 15">
        <text>L-aspartate 4-semialdehyde + phosphate + NADP(+) = 4-phospho-L-aspartate + NADPH + H(+)</text>
        <dbReference type="Rhea" id="RHEA:24284"/>
        <dbReference type="ChEBI" id="CHEBI:15378"/>
        <dbReference type="ChEBI" id="CHEBI:43474"/>
        <dbReference type="ChEBI" id="CHEBI:57535"/>
        <dbReference type="ChEBI" id="CHEBI:57783"/>
        <dbReference type="ChEBI" id="CHEBI:58349"/>
        <dbReference type="ChEBI" id="CHEBI:537519"/>
        <dbReference type="EC" id="1.2.1.11"/>
    </reaction>
</comment>
<comment type="pathway">
    <text evidence="2 15">Amino-acid biosynthesis; L-lysine biosynthesis via DAP pathway; (S)-tetrahydrodipicolinate from L-aspartate: step 2/4.</text>
</comment>
<feature type="binding site" evidence="15">
    <location>
        <begin position="13"/>
        <end position="16"/>
    </location>
    <ligand>
        <name>NADP(+)</name>
        <dbReference type="ChEBI" id="CHEBI:58349"/>
    </ligand>
</feature>
<comment type="caution">
    <text evidence="15">Lacks conserved residue(s) required for the propagation of feature annotation.</text>
</comment>
<dbReference type="InterPro" id="IPR005986">
    <property type="entry name" value="Asp_semialdehyde_DH_beta"/>
</dbReference>
<evidence type="ECO:0000256" key="4">
    <source>
        <dbReference type="ARBA" id="ARBA00010584"/>
    </source>
</evidence>
<keyword evidence="10 15" id="KW-0220">Diaminopimelate biosynthesis</keyword>
<dbReference type="UniPathway" id="UPA00050">
    <property type="reaction ID" value="UER00463"/>
</dbReference>